<feature type="domain" description="ABM" evidence="1">
    <location>
        <begin position="2"/>
        <end position="96"/>
    </location>
</feature>
<comment type="caution">
    <text evidence="2">The sequence shown here is derived from an EMBL/GenBank/DDBJ whole genome shotgun (WGS) entry which is preliminary data.</text>
</comment>
<dbReference type="InterPro" id="IPR007138">
    <property type="entry name" value="ABM_dom"/>
</dbReference>
<keyword evidence="3" id="KW-1185">Reference proteome</keyword>
<organism evidence="2 3">
    <name type="scientific">Croceicoccus ponticola</name>
    <dbReference type="NCBI Taxonomy" id="2217664"/>
    <lineage>
        <taxon>Bacteria</taxon>
        <taxon>Pseudomonadati</taxon>
        <taxon>Pseudomonadota</taxon>
        <taxon>Alphaproteobacteria</taxon>
        <taxon>Sphingomonadales</taxon>
        <taxon>Erythrobacteraceae</taxon>
        <taxon>Croceicoccus</taxon>
    </lineage>
</organism>
<dbReference type="SUPFAM" id="SSF54909">
    <property type="entry name" value="Dimeric alpha+beta barrel"/>
    <property type="match status" value="1"/>
</dbReference>
<sequence length="114" mass="13217">MLIVAGRIETARELVDELFTELRAGIEDSLREDGCRFYSFGMEDRDLGHILTLQIWRDEAALAAHLARPELGAIVGKWQDRFVVHTRLYDAANERMVGEWRDPAHERLIRESRP</sequence>
<protein>
    <submittedName>
        <fullName evidence="2">Antibiotic biosynthesis monooxygenase</fullName>
    </submittedName>
</protein>
<evidence type="ECO:0000313" key="3">
    <source>
        <dbReference type="Proteomes" id="UP000283003"/>
    </source>
</evidence>
<dbReference type="RefSeq" id="WP_127613578.1">
    <property type="nucleotide sequence ID" value="NZ_RXOL01000009.1"/>
</dbReference>
<dbReference type="AlphaFoldDB" id="A0A437GUL9"/>
<gene>
    <name evidence="2" type="ORF">EKN06_14240</name>
</gene>
<dbReference type="Pfam" id="PF03992">
    <property type="entry name" value="ABM"/>
    <property type="match status" value="1"/>
</dbReference>
<dbReference type="InterPro" id="IPR011008">
    <property type="entry name" value="Dimeric_a/b-barrel"/>
</dbReference>
<keyword evidence="2" id="KW-0560">Oxidoreductase</keyword>
<evidence type="ECO:0000259" key="1">
    <source>
        <dbReference type="PROSITE" id="PS51725"/>
    </source>
</evidence>
<accession>A0A437GUL9</accession>
<dbReference type="OrthoDB" id="287932at2"/>
<dbReference type="Gene3D" id="3.30.70.100">
    <property type="match status" value="1"/>
</dbReference>
<name>A0A437GUL9_9SPHN</name>
<dbReference type="EMBL" id="RXOL01000009">
    <property type="protein sequence ID" value="RVQ65160.1"/>
    <property type="molecule type" value="Genomic_DNA"/>
</dbReference>
<dbReference type="PROSITE" id="PS51725">
    <property type="entry name" value="ABM"/>
    <property type="match status" value="1"/>
</dbReference>
<dbReference type="Proteomes" id="UP000283003">
    <property type="component" value="Unassembled WGS sequence"/>
</dbReference>
<evidence type="ECO:0000313" key="2">
    <source>
        <dbReference type="EMBL" id="RVQ65160.1"/>
    </source>
</evidence>
<dbReference type="GO" id="GO:0004497">
    <property type="term" value="F:monooxygenase activity"/>
    <property type="evidence" value="ECO:0007669"/>
    <property type="project" value="UniProtKB-KW"/>
</dbReference>
<proteinExistence type="predicted"/>
<keyword evidence="2" id="KW-0503">Monooxygenase</keyword>
<reference evidence="2 3" key="1">
    <citation type="submission" date="2018-12" db="EMBL/GenBank/DDBJ databases">
        <title>Croceicoccus ponticola sp. nov., a lipolytic bacterium isolated from seawater.</title>
        <authorList>
            <person name="Yoon J.-H."/>
        </authorList>
    </citation>
    <scope>NUCLEOTIDE SEQUENCE [LARGE SCALE GENOMIC DNA]</scope>
    <source>
        <strain evidence="2 3">GM-16</strain>
    </source>
</reference>